<sequence length="80" mass="7751">MFGKSTAAEVPGPTASAYGSHASEASGAASVNASTPSADTMSSGATGASSSGAPPHAATHQDNIAPNPQVRSETIQRLIA</sequence>
<proteinExistence type="predicted"/>
<dbReference type="EMBL" id="BJXR01000081">
    <property type="protein sequence ID" value="GEN13465.1"/>
    <property type="molecule type" value="Genomic_DNA"/>
</dbReference>
<reference evidence="2 3" key="1">
    <citation type="submission" date="2019-07" db="EMBL/GenBank/DDBJ databases">
        <title>Whole genome shotgun sequence of Myxococcus fulvus NBRC 100333.</title>
        <authorList>
            <person name="Hosoyama A."/>
            <person name="Uohara A."/>
            <person name="Ohji S."/>
            <person name="Ichikawa N."/>
        </authorList>
    </citation>
    <scope>NUCLEOTIDE SEQUENCE [LARGE SCALE GENOMIC DNA]</scope>
    <source>
        <strain evidence="2 3">NBRC 100333</strain>
    </source>
</reference>
<feature type="compositionally biased region" description="Polar residues" evidence="1">
    <location>
        <begin position="61"/>
        <end position="80"/>
    </location>
</feature>
<feature type="compositionally biased region" description="Polar residues" evidence="1">
    <location>
        <begin position="31"/>
        <end position="41"/>
    </location>
</feature>
<accession>A0A511TH14</accession>
<evidence type="ECO:0000313" key="3">
    <source>
        <dbReference type="Proteomes" id="UP000321514"/>
    </source>
</evidence>
<dbReference type="AlphaFoldDB" id="A0A511TH14"/>
<comment type="caution">
    <text evidence="2">The sequence shown here is derived from an EMBL/GenBank/DDBJ whole genome shotgun (WGS) entry which is preliminary data.</text>
</comment>
<feature type="compositionally biased region" description="Low complexity" evidence="1">
    <location>
        <begin position="15"/>
        <end position="30"/>
    </location>
</feature>
<evidence type="ECO:0000313" key="2">
    <source>
        <dbReference type="EMBL" id="GEN13465.1"/>
    </source>
</evidence>
<feature type="region of interest" description="Disordered" evidence="1">
    <location>
        <begin position="1"/>
        <end position="80"/>
    </location>
</feature>
<organism evidence="2 3">
    <name type="scientific">Myxococcus fulvus</name>
    <dbReference type="NCBI Taxonomy" id="33"/>
    <lineage>
        <taxon>Bacteria</taxon>
        <taxon>Pseudomonadati</taxon>
        <taxon>Myxococcota</taxon>
        <taxon>Myxococcia</taxon>
        <taxon>Myxococcales</taxon>
        <taxon>Cystobacterineae</taxon>
        <taxon>Myxococcaceae</taxon>
        <taxon>Myxococcus</taxon>
    </lineage>
</organism>
<protein>
    <submittedName>
        <fullName evidence="2">Uncharacterized protein</fullName>
    </submittedName>
</protein>
<feature type="compositionally biased region" description="Low complexity" evidence="1">
    <location>
        <begin position="42"/>
        <end position="60"/>
    </location>
</feature>
<name>A0A511TH14_MYXFU</name>
<evidence type="ECO:0000256" key="1">
    <source>
        <dbReference type="SAM" id="MobiDB-lite"/>
    </source>
</evidence>
<dbReference type="Proteomes" id="UP000321514">
    <property type="component" value="Unassembled WGS sequence"/>
</dbReference>
<gene>
    <name evidence="2" type="ORF">MFU01_85020</name>
</gene>